<name>A0A8S5RCH2_9VIRU</name>
<reference evidence="2" key="1">
    <citation type="journal article" date="2021" name="Proc. Natl. Acad. Sci. U.S.A.">
        <title>A Catalog of Tens of Thousands of Viruses from Human Metagenomes Reveals Hidden Associations with Chronic Diseases.</title>
        <authorList>
            <person name="Tisza M.J."/>
            <person name="Buck C.B."/>
        </authorList>
    </citation>
    <scope>NUCLEOTIDE SEQUENCE</scope>
    <source>
        <strain evidence="2">CtPYc18</strain>
    </source>
</reference>
<organism evidence="2">
    <name type="scientific">virus sp. ctPYc18</name>
    <dbReference type="NCBI Taxonomy" id="2828251"/>
    <lineage>
        <taxon>Viruses</taxon>
    </lineage>
</organism>
<dbReference type="EMBL" id="BK059092">
    <property type="protein sequence ID" value="DAE29039.1"/>
    <property type="molecule type" value="Genomic_DNA"/>
</dbReference>
<protein>
    <submittedName>
        <fullName evidence="2">Uncharacterized protein</fullName>
    </submittedName>
</protein>
<feature type="compositionally biased region" description="Basic and acidic residues" evidence="1">
    <location>
        <begin position="11"/>
        <end position="25"/>
    </location>
</feature>
<evidence type="ECO:0000256" key="1">
    <source>
        <dbReference type="SAM" id="MobiDB-lite"/>
    </source>
</evidence>
<feature type="region of interest" description="Disordered" evidence="1">
    <location>
        <begin position="1"/>
        <end position="38"/>
    </location>
</feature>
<proteinExistence type="predicted"/>
<feature type="compositionally biased region" description="Polar residues" evidence="1">
    <location>
        <begin position="1"/>
        <end position="10"/>
    </location>
</feature>
<accession>A0A8S5RCH2</accession>
<feature type="compositionally biased region" description="Low complexity" evidence="1">
    <location>
        <begin position="26"/>
        <end position="38"/>
    </location>
</feature>
<evidence type="ECO:0000313" key="2">
    <source>
        <dbReference type="EMBL" id="DAE29039.1"/>
    </source>
</evidence>
<sequence length="38" mass="4532">MRLFSSSSLAEKQRLVEKDENKLQERQQQAQQQQLEAQ</sequence>